<protein>
    <submittedName>
        <fullName evidence="1">Uncharacterized protein</fullName>
    </submittedName>
</protein>
<dbReference type="EMBL" id="AMFJ01034274">
    <property type="protein sequence ID" value="EKD29780.1"/>
    <property type="molecule type" value="Genomic_DNA"/>
</dbReference>
<reference evidence="1" key="1">
    <citation type="journal article" date="2012" name="Science">
        <title>Fermentation, hydrogen, and sulfur metabolism in multiple uncultivated bacterial phyla.</title>
        <authorList>
            <person name="Wrighton K.C."/>
            <person name="Thomas B.C."/>
            <person name="Sharon I."/>
            <person name="Miller C.S."/>
            <person name="Castelle C.J."/>
            <person name="VerBerkmoes N.C."/>
            <person name="Wilkins M.J."/>
            <person name="Hettich R.L."/>
            <person name="Lipton M.S."/>
            <person name="Williams K.H."/>
            <person name="Long P.E."/>
            <person name="Banfield J.F."/>
        </authorList>
    </citation>
    <scope>NUCLEOTIDE SEQUENCE [LARGE SCALE GENOMIC DNA]</scope>
</reference>
<proteinExistence type="predicted"/>
<accession>K1XHH6</accession>
<evidence type="ECO:0000313" key="1">
    <source>
        <dbReference type="EMBL" id="EKD29780.1"/>
    </source>
</evidence>
<comment type="caution">
    <text evidence="1">The sequence shown here is derived from an EMBL/GenBank/DDBJ whole genome shotgun (WGS) entry which is preliminary data.</text>
</comment>
<organism evidence="1">
    <name type="scientific">uncultured bacterium</name>
    <name type="common">gcode 4</name>
    <dbReference type="NCBI Taxonomy" id="1234023"/>
    <lineage>
        <taxon>Bacteria</taxon>
        <taxon>environmental samples</taxon>
    </lineage>
</organism>
<sequence>MINKHLWYWDSYIAVVLYTRYRNNIISGRSNLHLNFWKSEKWKWKKWVFSIDYIYDLEKIRPEFPPEHEILNDFFFERIISDIYLDIIPEEEWRYVTDDEWYIVQNLVFTKKDTLRLKNDFASNLFSSIKKNIKDPNANSSLFYIFNVRINEKKLKEKLDEIMQLWKEWRYFFSSDFHRNILKIDKQLKMVVDYIIKKSKECEPNNLYVSIAEIFWIIPELKEKENWEKYYFYRYFKGDHIDPICCLYFLDQIGAIYIHEDSSWFGKDEPICFRVSILNEFHKLFSDTDTHNDVLKVLKKGWILIPWDIPKKKDVLNKLLDNERIKNIEYKHNGLYIIRHASRKTLPISLSVNQNLLMKKIWDDRFIYRDNHEDRSWKLINLGSSDMIRALKGIQGKVNKINWSEIIKISGGKEKLFELRLYYS</sequence>
<dbReference type="AlphaFoldDB" id="K1XHH6"/>
<name>K1XHH6_9BACT</name>
<gene>
    <name evidence="1" type="ORF">ACD_78C00274G0007</name>
</gene>